<reference evidence="1 2" key="1">
    <citation type="submission" date="2019-04" db="EMBL/GenBank/DDBJ databases">
        <title>Streptomyces oryziradicis sp. nov., a novel actinomycete isolated from rhizosphere soil of rice (Oryza sativa L.).</title>
        <authorList>
            <person name="Li C."/>
        </authorList>
    </citation>
    <scope>NUCLEOTIDE SEQUENCE [LARGE SCALE GENOMIC DNA]</scope>
    <source>
        <strain evidence="1 2">NEAU-C40</strain>
    </source>
</reference>
<dbReference type="Proteomes" id="UP000305778">
    <property type="component" value="Unassembled WGS sequence"/>
</dbReference>
<keyword evidence="2" id="KW-1185">Reference proteome</keyword>
<dbReference type="OrthoDB" id="4485313at2"/>
<evidence type="ECO:0000313" key="1">
    <source>
        <dbReference type="EMBL" id="TKA00099.1"/>
    </source>
</evidence>
<proteinExistence type="predicted"/>
<name>A0A4V5MXG2_9ACTN</name>
<protein>
    <submittedName>
        <fullName evidence="1">Uncharacterized protein</fullName>
    </submittedName>
</protein>
<organism evidence="1 2">
    <name type="scientific">Actinacidiphila oryziradicis</name>
    <dbReference type="NCBI Taxonomy" id="2571141"/>
    <lineage>
        <taxon>Bacteria</taxon>
        <taxon>Bacillati</taxon>
        <taxon>Actinomycetota</taxon>
        <taxon>Actinomycetes</taxon>
        <taxon>Kitasatosporales</taxon>
        <taxon>Streptomycetaceae</taxon>
        <taxon>Actinacidiphila</taxon>
    </lineage>
</organism>
<dbReference type="RefSeq" id="WP_136729582.1">
    <property type="nucleotide sequence ID" value="NZ_SUMC01000090.1"/>
</dbReference>
<accession>A0A4V5MXG2</accession>
<evidence type="ECO:0000313" key="2">
    <source>
        <dbReference type="Proteomes" id="UP000305778"/>
    </source>
</evidence>
<gene>
    <name evidence="1" type="ORF">FCI23_43505</name>
</gene>
<dbReference type="EMBL" id="SUMC01000090">
    <property type="protein sequence ID" value="TKA00099.1"/>
    <property type="molecule type" value="Genomic_DNA"/>
</dbReference>
<sequence length="93" mass="10585">MPAPTRHRHRPRGPAITEVVEVSFTPSSPRTRLIQWAGEACWGLGLAEIDCRVRYCAIGTDAGRVVDTRADGELQLDRYILQFWPARRNRPGW</sequence>
<comment type="caution">
    <text evidence="1">The sequence shown here is derived from an EMBL/GenBank/DDBJ whole genome shotgun (WGS) entry which is preliminary data.</text>
</comment>
<dbReference type="AlphaFoldDB" id="A0A4V5MXG2"/>